<evidence type="ECO:0000256" key="9">
    <source>
        <dbReference type="ARBA" id="ARBA00023004"/>
    </source>
</evidence>
<dbReference type="Pfam" id="PF00111">
    <property type="entry name" value="Fer2"/>
    <property type="match status" value="1"/>
</dbReference>
<evidence type="ECO:0000256" key="4">
    <source>
        <dbReference type="ARBA" id="ARBA00022448"/>
    </source>
</evidence>
<keyword evidence="6 11" id="KW-0001">2Fe-2S</keyword>
<evidence type="ECO:0000256" key="6">
    <source>
        <dbReference type="ARBA" id="ARBA00022714"/>
    </source>
</evidence>
<reference evidence="13" key="2">
    <citation type="submission" date="2023-02" db="EMBL/GenBank/DDBJ databases">
        <authorList>
            <person name="Swenson N.G."/>
            <person name="Wegrzyn J.L."/>
            <person name="Mcevoy S.L."/>
        </authorList>
    </citation>
    <scope>NUCLEOTIDE SEQUENCE</scope>
    <source>
        <strain evidence="13">91603</strain>
        <tissue evidence="13">Leaf</tissue>
    </source>
</reference>
<keyword evidence="4 11" id="KW-0813">Transport</keyword>
<evidence type="ECO:0000256" key="11">
    <source>
        <dbReference type="RuleBase" id="RU364001"/>
    </source>
</evidence>
<dbReference type="PANTHER" id="PTHR43112">
    <property type="entry name" value="FERREDOXIN"/>
    <property type="match status" value="1"/>
</dbReference>
<gene>
    <name evidence="13" type="ORF">LWI28_001084</name>
</gene>
<keyword evidence="11" id="KW-0934">Plastid</keyword>
<organism evidence="13 14">
    <name type="scientific">Acer negundo</name>
    <name type="common">Box elder</name>
    <dbReference type="NCBI Taxonomy" id="4023"/>
    <lineage>
        <taxon>Eukaryota</taxon>
        <taxon>Viridiplantae</taxon>
        <taxon>Streptophyta</taxon>
        <taxon>Embryophyta</taxon>
        <taxon>Tracheophyta</taxon>
        <taxon>Spermatophyta</taxon>
        <taxon>Magnoliopsida</taxon>
        <taxon>eudicotyledons</taxon>
        <taxon>Gunneridae</taxon>
        <taxon>Pentapetalae</taxon>
        <taxon>rosids</taxon>
        <taxon>malvids</taxon>
        <taxon>Sapindales</taxon>
        <taxon>Sapindaceae</taxon>
        <taxon>Hippocastanoideae</taxon>
        <taxon>Acereae</taxon>
        <taxon>Acer</taxon>
    </lineage>
</organism>
<comment type="similarity">
    <text evidence="3 11">Belongs to the 2Fe2S plant-type ferredoxin family.</text>
</comment>
<dbReference type="GO" id="GO:0046872">
    <property type="term" value="F:metal ion binding"/>
    <property type="evidence" value="ECO:0007669"/>
    <property type="project" value="UniProtKB-KW"/>
</dbReference>
<dbReference type="InterPro" id="IPR010241">
    <property type="entry name" value="Fd_pln"/>
</dbReference>
<dbReference type="InterPro" id="IPR012675">
    <property type="entry name" value="Beta-grasp_dom_sf"/>
</dbReference>
<comment type="function">
    <text evidence="1 11">Ferredoxins are iron-sulfur proteins that transfer electrons in a wide variety of metabolic reactions.</text>
</comment>
<keyword evidence="7 11" id="KW-0479">Metal-binding</keyword>
<dbReference type="GO" id="GO:0009055">
    <property type="term" value="F:electron transfer activity"/>
    <property type="evidence" value="ECO:0007669"/>
    <property type="project" value="InterPro"/>
</dbReference>
<evidence type="ECO:0000256" key="1">
    <source>
        <dbReference type="ARBA" id="ARBA00003532"/>
    </source>
</evidence>
<dbReference type="GO" id="GO:0051537">
    <property type="term" value="F:2 iron, 2 sulfur cluster binding"/>
    <property type="evidence" value="ECO:0007669"/>
    <property type="project" value="UniProtKB-KW"/>
</dbReference>
<evidence type="ECO:0000256" key="2">
    <source>
        <dbReference type="ARBA" id="ARBA00004229"/>
    </source>
</evidence>
<keyword evidence="5 11" id="KW-0150">Chloroplast</keyword>
<evidence type="ECO:0000256" key="5">
    <source>
        <dbReference type="ARBA" id="ARBA00022528"/>
    </source>
</evidence>
<sequence>MSRFEGVIKDTAAEALGPKEESQTVASSLQIAWEGPLPMHLKMPNSSIRERHYDTSEGEEDVGWEDDELSVTAPSHSTTVALFSDLIFSSLLKMTTVTLSSPCMVKGATRNQFSSAFIRTPSVFGSVKSISKSFGLKCSPNYRASMAVYKVKLIGPDGNETEFEAPDDTYILDSAECAGIELPYSCRAGACSTCAGKIVAGTVDQSDNSYLDENQMNEGFLLTCVSYPTSDCVIHTHKEGELY</sequence>
<evidence type="ECO:0000313" key="14">
    <source>
        <dbReference type="Proteomes" id="UP001064489"/>
    </source>
</evidence>
<dbReference type="GO" id="GO:0022900">
    <property type="term" value="P:electron transport chain"/>
    <property type="evidence" value="ECO:0007669"/>
    <property type="project" value="InterPro"/>
</dbReference>
<evidence type="ECO:0000256" key="8">
    <source>
        <dbReference type="ARBA" id="ARBA00022982"/>
    </source>
</evidence>
<dbReference type="CDD" id="cd00207">
    <property type="entry name" value="fer2"/>
    <property type="match status" value="1"/>
</dbReference>
<dbReference type="GO" id="GO:0009507">
    <property type="term" value="C:chloroplast"/>
    <property type="evidence" value="ECO:0007669"/>
    <property type="project" value="UniProtKB-SubCell"/>
</dbReference>
<dbReference type="Proteomes" id="UP001064489">
    <property type="component" value="Chromosome 1"/>
</dbReference>
<dbReference type="EMBL" id="JAJSOW010000003">
    <property type="protein sequence ID" value="KAI9193892.1"/>
    <property type="molecule type" value="Genomic_DNA"/>
</dbReference>
<dbReference type="SUPFAM" id="SSF54292">
    <property type="entry name" value="2Fe-2S ferredoxin-like"/>
    <property type="match status" value="1"/>
</dbReference>
<dbReference type="Gene3D" id="3.10.20.30">
    <property type="match status" value="1"/>
</dbReference>
<keyword evidence="14" id="KW-1185">Reference proteome</keyword>
<feature type="domain" description="2Fe-2S ferredoxin-type" evidence="12">
    <location>
        <begin position="149"/>
        <end position="240"/>
    </location>
</feature>
<dbReference type="InterPro" id="IPR036010">
    <property type="entry name" value="2Fe-2S_ferredoxin-like_sf"/>
</dbReference>
<keyword evidence="10 11" id="KW-0411">Iron-sulfur</keyword>
<name>A0AAD5JCB5_ACENE</name>
<evidence type="ECO:0000256" key="7">
    <source>
        <dbReference type="ARBA" id="ARBA00022723"/>
    </source>
</evidence>
<accession>A0AAD5JCB5</accession>
<dbReference type="AlphaFoldDB" id="A0AAD5JCB5"/>
<dbReference type="PROSITE" id="PS00197">
    <property type="entry name" value="2FE2S_FER_1"/>
    <property type="match status" value="1"/>
</dbReference>
<dbReference type="FunFam" id="3.10.20.30:FF:000014">
    <property type="entry name" value="Ferredoxin"/>
    <property type="match status" value="1"/>
</dbReference>
<dbReference type="PANTHER" id="PTHR43112:SF44">
    <property type="entry name" value="FERREDOXIN"/>
    <property type="match status" value="1"/>
</dbReference>
<evidence type="ECO:0000313" key="13">
    <source>
        <dbReference type="EMBL" id="KAI9193892.1"/>
    </source>
</evidence>
<dbReference type="PROSITE" id="PS51085">
    <property type="entry name" value="2FE2S_FER_2"/>
    <property type="match status" value="1"/>
</dbReference>
<evidence type="ECO:0000256" key="10">
    <source>
        <dbReference type="ARBA" id="ARBA00023014"/>
    </source>
</evidence>
<keyword evidence="9 11" id="KW-0408">Iron</keyword>
<comment type="subcellular location">
    <subcellularLocation>
        <location evidence="2 11">Plastid</location>
        <location evidence="2 11">Chloroplast</location>
    </subcellularLocation>
</comment>
<reference evidence="13" key="1">
    <citation type="journal article" date="2022" name="Plant J.">
        <title>Strategies of tolerance reflected in two North American maple genomes.</title>
        <authorList>
            <person name="McEvoy S.L."/>
            <person name="Sezen U.U."/>
            <person name="Trouern-Trend A."/>
            <person name="McMahon S.M."/>
            <person name="Schaberg P.G."/>
            <person name="Yang J."/>
            <person name="Wegrzyn J.L."/>
            <person name="Swenson N.G."/>
        </authorList>
    </citation>
    <scope>NUCLEOTIDE SEQUENCE</scope>
    <source>
        <strain evidence="13">91603</strain>
    </source>
</reference>
<proteinExistence type="inferred from homology"/>
<keyword evidence="8 11" id="KW-0249">Electron transport</keyword>
<comment type="caution">
    <text evidence="13">The sequence shown here is derived from an EMBL/GenBank/DDBJ whole genome shotgun (WGS) entry which is preliminary data.</text>
</comment>
<protein>
    <recommendedName>
        <fullName evidence="11">Ferredoxin</fullName>
    </recommendedName>
</protein>
<comment type="cofactor">
    <cofactor evidence="11">
        <name>[2Fe-2S] cluster</name>
        <dbReference type="ChEBI" id="CHEBI:190135"/>
    </cofactor>
    <text evidence="11">Binds 1 [2Fe-2S] cluster.</text>
</comment>
<evidence type="ECO:0000259" key="12">
    <source>
        <dbReference type="PROSITE" id="PS51085"/>
    </source>
</evidence>
<evidence type="ECO:0000256" key="3">
    <source>
        <dbReference type="ARBA" id="ARBA00007874"/>
    </source>
</evidence>
<dbReference type="NCBIfam" id="TIGR02008">
    <property type="entry name" value="fdx_plant"/>
    <property type="match status" value="1"/>
</dbReference>
<dbReference type="InterPro" id="IPR001041">
    <property type="entry name" value="2Fe-2S_ferredoxin-type"/>
</dbReference>
<dbReference type="InterPro" id="IPR006058">
    <property type="entry name" value="2Fe2S_fd_BS"/>
</dbReference>